<dbReference type="EMBL" id="CACVAQ010000233">
    <property type="protein sequence ID" value="CAA6816083.1"/>
    <property type="molecule type" value="Genomic_DNA"/>
</dbReference>
<gene>
    <name evidence="4" type="ORF">HELGO_WM42212</name>
</gene>
<dbReference type="Gene3D" id="2.60.120.560">
    <property type="entry name" value="Exo-inulinase, domain 1"/>
    <property type="match status" value="1"/>
</dbReference>
<keyword evidence="4" id="KW-0449">Lipoprotein</keyword>
<evidence type="ECO:0000313" key="4">
    <source>
        <dbReference type="EMBL" id="CAA6816083.1"/>
    </source>
</evidence>
<accession>A0A6S6TKB0</accession>
<protein>
    <submittedName>
        <fullName evidence="4">Outer membrane lipoprotein omp16</fullName>
    </submittedName>
</protein>
<keyword evidence="2" id="KW-0732">Signal</keyword>
<organism evidence="4">
    <name type="scientific">uncultured Aureispira sp</name>
    <dbReference type="NCBI Taxonomy" id="1331704"/>
    <lineage>
        <taxon>Bacteria</taxon>
        <taxon>Pseudomonadati</taxon>
        <taxon>Bacteroidota</taxon>
        <taxon>Saprospiria</taxon>
        <taxon>Saprospirales</taxon>
        <taxon>Saprospiraceae</taxon>
        <taxon>Aureispira</taxon>
        <taxon>environmental samples</taxon>
    </lineage>
</organism>
<dbReference type="InterPro" id="IPR011659">
    <property type="entry name" value="WD40"/>
</dbReference>
<dbReference type="AlphaFoldDB" id="A0A6S6TKB0"/>
<dbReference type="Gene3D" id="3.30.1330.60">
    <property type="entry name" value="OmpA-like domain"/>
    <property type="match status" value="1"/>
</dbReference>
<sequence length="818" mass="92434">MNTSLLLTLSFLVFALVSPAQKNFIFEEPFDNNFLQWMHGNSAEYSAVIEEGLYKVEYKQDQGAWYFWQSIPVHPDTSFYIESKITPFLKTTQSVYGLIWGVRDLDNYNAFLISNQGKTSVITCRKGVFTRVRNWTLTGNYQNNQTHTISIRKRYGKMSFYLDHRIAFTTEVLPFYGDLLGFVLSGKTSAKIDYLNIQQDRAINLVENAIQGNARKNLGDSINSIHAELHPLIAHDGQSLYVTRKGHPDNNGLDKRDDAWVSYKQKDGSWSRLKHLEAPINNNNHNQVISISPDNNTLLLGNTYNENGTSKGKGVSISHRKEDGTWEVPKDVIIDNYYNQNPIHSIHLSASKQLLLLSIERNDSYGHLDLYVSFLQANGHFTQPKNLGSTINTSYEDGTPFLAADGKTLYFASSGHGGYGSMDIFVSKRLDDTWKNWSTPQNLGPEINSNKWEAHYSVAASGTKAYFVSNQGEQHIGAEDVYEVIPPIQSRPEPVLLVKGKVFNAITKEPIRAKIIYYDWRTNKEKGNALSSSKDGKYQAILPPDNQYNFLAFKGGYYPVSQSIDVGKIEEYTEMYITLYLHPIEVGETIPLNNIFFLGNTNELSIDAAPELDRLVIFMEKYPEMTIKLGSLSQGKAEKMKAYLVEKGVESERIVPTKNETATNDFSITSLVEYGKTVQRRGNFEDNLDPTQLKKGQVFRLNNTFFPADSAYITKHAAKELSRLHVFLSKNPSVVIEIGGHTNGLPEDAYCDQLSMDRAKNVAQYLIQKGLPSHQVRYKGYGKRQPIATNKTLAGRQRNQRVEMKVLGTKGEAVSREE</sequence>
<evidence type="ECO:0000259" key="3">
    <source>
        <dbReference type="PROSITE" id="PS51123"/>
    </source>
</evidence>
<feature type="domain" description="OmpA-like" evidence="3">
    <location>
        <begin position="693"/>
        <end position="810"/>
    </location>
</feature>
<name>A0A6S6TKB0_9BACT</name>
<feature type="chain" id="PRO_5028290127" evidence="2">
    <location>
        <begin position="23"/>
        <end position="818"/>
    </location>
</feature>
<dbReference type="PROSITE" id="PS51123">
    <property type="entry name" value="OMPA_2"/>
    <property type="match status" value="1"/>
</dbReference>
<dbReference type="CDD" id="cd07185">
    <property type="entry name" value="OmpA_C-like"/>
    <property type="match status" value="1"/>
</dbReference>
<dbReference type="GO" id="GO:0016020">
    <property type="term" value="C:membrane"/>
    <property type="evidence" value="ECO:0007669"/>
    <property type="project" value="UniProtKB-UniRule"/>
</dbReference>
<evidence type="ECO:0000256" key="1">
    <source>
        <dbReference type="PROSITE-ProRule" id="PRU00473"/>
    </source>
</evidence>
<dbReference type="InterPro" id="IPR036737">
    <property type="entry name" value="OmpA-like_sf"/>
</dbReference>
<dbReference type="SUPFAM" id="SSF82171">
    <property type="entry name" value="DPP6 N-terminal domain-like"/>
    <property type="match status" value="1"/>
</dbReference>
<dbReference type="SUPFAM" id="SSF103088">
    <property type="entry name" value="OmpA-like"/>
    <property type="match status" value="2"/>
</dbReference>
<proteinExistence type="predicted"/>
<evidence type="ECO:0000256" key="2">
    <source>
        <dbReference type="SAM" id="SignalP"/>
    </source>
</evidence>
<dbReference type="PANTHER" id="PTHR30329:SF21">
    <property type="entry name" value="LIPOPROTEIN YIAD-RELATED"/>
    <property type="match status" value="1"/>
</dbReference>
<feature type="signal peptide" evidence="2">
    <location>
        <begin position="1"/>
        <end position="22"/>
    </location>
</feature>
<keyword evidence="1" id="KW-0472">Membrane</keyword>
<dbReference type="Pfam" id="PF07676">
    <property type="entry name" value="PD40"/>
    <property type="match status" value="1"/>
</dbReference>
<dbReference type="PANTHER" id="PTHR30329">
    <property type="entry name" value="STATOR ELEMENT OF FLAGELLAR MOTOR COMPLEX"/>
    <property type="match status" value="1"/>
</dbReference>
<reference evidence="4" key="1">
    <citation type="submission" date="2020-01" db="EMBL/GenBank/DDBJ databases">
        <authorList>
            <person name="Meier V. D."/>
            <person name="Meier V D."/>
        </authorList>
    </citation>
    <scope>NUCLEOTIDE SEQUENCE</scope>
    <source>
        <strain evidence="4">HLG_WM_MAG_10</strain>
    </source>
</reference>
<dbReference type="InterPro" id="IPR050330">
    <property type="entry name" value="Bact_OuterMem_StrucFunc"/>
</dbReference>
<dbReference type="Pfam" id="PF00691">
    <property type="entry name" value="OmpA"/>
    <property type="match status" value="1"/>
</dbReference>
<dbReference type="Gene3D" id="2.60.40.1120">
    <property type="entry name" value="Carboxypeptidase-like, regulatory domain"/>
    <property type="match status" value="1"/>
</dbReference>
<dbReference type="InterPro" id="IPR006665">
    <property type="entry name" value="OmpA-like"/>
</dbReference>